<dbReference type="SUPFAM" id="SSF48498">
    <property type="entry name" value="Tetracyclin repressor-like, C-terminal domain"/>
    <property type="match status" value="1"/>
</dbReference>
<gene>
    <name evidence="6" type="ORF">DEM27_25255</name>
</gene>
<dbReference type="InterPro" id="IPR009057">
    <property type="entry name" value="Homeodomain-like_sf"/>
</dbReference>
<dbReference type="AlphaFoldDB" id="A0A2U2DJP7"/>
<dbReference type="RefSeq" id="WP_109461018.1">
    <property type="nucleotide sequence ID" value="NZ_QFBC01000015.1"/>
</dbReference>
<dbReference type="InterPro" id="IPR023772">
    <property type="entry name" value="DNA-bd_HTH_TetR-type_CS"/>
</dbReference>
<dbReference type="Proteomes" id="UP000245252">
    <property type="component" value="Unassembled WGS sequence"/>
</dbReference>
<dbReference type="PRINTS" id="PR00455">
    <property type="entry name" value="HTHTETR"/>
</dbReference>
<keyword evidence="7" id="KW-1185">Reference proteome</keyword>
<feature type="domain" description="HTH tetR-type" evidence="5">
    <location>
        <begin position="9"/>
        <end position="69"/>
    </location>
</feature>
<dbReference type="GO" id="GO:0003700">
    <property type="term" value="F:DNA-binding transcription factor activity"/>
    <property type="evidence" value="ECO:0007669"/>
    <property type="project" value="TreeGrafter"/>
</dbReference>
<reference evidence="6 7" key="1">
    <citation type="submission" date="2018-05" db="EMBL/GenBank/DDBJ databases">
        <title>The draft genome of strain NS-104.</title>
        <authorList>
            <person name="Hang P."/>
            <person name="Jiang J."/>
        </authorList>
    </citation>
    <scope>NUCLEOTIDE SEQUENCE [LARGE SCALE GENOMIC DNA]</scope>
    <source>
        <strain evidence="6 7">NS-104</strain>
    </source>
</reference>
<evidence type="ECO:0000256" key="4">
    <source>
        <dbReference type="PROSITE-ProRule" id="PRU00335"/>
    </source>
</evidence>
<name>A0A2U2DJP7_9HYPH</name>
<evidence type="ECO:0000256" key="2">
    <source>
        <dbReference type="ARBA" id="ARBA00023125"/>
    </source>
</evidence>
<dbReference type="InterPro" id="IPR001647">
    <property type="entry name" value="HTH_TetR"/>
</dbReference>
<dbReference type="OrthoDB" id="9798857at2"/>
<protein>
    <submittedName>
        <fullName evidence="6">TetR family transcriptional regulator</fullName>
    </submittedName>
</protein>
<dbReference type="InterPro" id="IPR050109">
    <property type="entry name" value="HTH-type_TetR-like_transc_reg"/>
</dbReference>
<dbReference type="SUPFAM" id="SSF46689">
    <property type="entry name" value="Homeodomain-like"/>
    <property type="match status" value="1"/>
</dbReference>
<dbReference type="PANTHER" id="PTHR30055">
    <property type="entry name" value="HTH-TYPE TRANSCRIPTIONAL REGULATOR RUTR"/>
    <property type="match status" value="1"/>
</dbReference>
<proteinExistence type="predicted"/>
<dbReference type="InterPro" id="IPR036271">
    <property type="entry name" value="Tet_transcr_reg_TetR-rel_C_sf"/>
</dbReference>
<dbReference type="PROSITE" id="PS01081">
    <property type="entry name" value="HTH_TETR_1"/>
    <property type="match status" value="1"/>
</dbReference>
<evidence type="ECO:0000313" key="6">
    <source>
        <dbReference type="EMBL" id="PWE53547.1"/>
    </source>
</evidence>
<dbReference type="GO" id="GO:0000976">
    <property type="term" value="F:transcription cis-regulatory region binding"/>
    <property type="evidence" value="ECO:0007669"/>
    <property type="project" value="TreeGrafter"/>
</dbReference>
<dbReference type="PROSITE" id="PS50977">
    <property type="entry name" value="HTH_TETR_2"/>
    <property type="match status" value="1"/>
</dbReference>
<dbReference type="PANTHER" id="PTHR30055:SF240">
    <property type="entry name" value="HTH-TYPE TRANSCRIPTIONAL REGULATOR ACRR"/>
    <property type="match status" value="1"/>
</dbReference>
<feature type="DNA-binding region" description="H-T-H motif" evidence="4">
    <location>
        <begin position="32"/>
        <end position="51"/>
    </location>
</feature>
<comment type="caution">
    <text evidence="6">The sequence shown here is derived from an EMBL/GenBank/DDBJ whole genome shotgun (WGS) entry which is preliminary data.</text>
</comment>
<evidence type="ECO:0000313" key="7">
    <source>
        <dbReference type="Proteomes" id="UP000245252"/>
    </source>
</evidence>
<dbReference type="Pfam" id="PF00440">
    <property type="entry name" value="TetR_N"/>
    <property type="match status" value="1"/>
</dbReference>
<accession>A0A2U2DJP7</accession>
<organism evidence="6 7">
    <name type="scientific">Metarhizobium album</name>
    <dbReference type="NCBI Taxonomy" id="2182425"/>
    <lineage>
        <taxon>Bacteria</taxon>
        <taxon>Pseudomonadati</taxon>
        <taxon>Pseudomonadota</taxon>
        <taxon>Alphaproteobacteria</taxon>
        <taxon>Hyphomicrobiales</taxon>
        <taxon>Rhizobiaceae</taxon>
        <taxon>Metarhizobium</taxon>
    </lineage>
</organism>
<evidence type="ECO:0000256" key="1">
    <source>
        <dbReference type="ARBA" id="ARBA00023015"/>
    </source>
</evidence>
<dbReference type="EMBL" id="QFBC01000015">
    <property type="protein sequence ID" value="PWE53547.1"/>
    <property type="molecule type" value="Genomic_DNA"/>
</dbReference>
<evidence type="ECO:0000256" key="3">
    <source>
        <dbReference type="ARBA" id="ARBA00023163"/>
    </source>
</evidence>
<keyword evidence="1" id="KW-0805">Transcription regulation</keyword>
<dbReference type="Gene3D" id="1.10.357.10">
    <property type="entry name" value="Tetracycline Repressor, domain 2"/>
    <property type="match status" value="1"/>
</dbReference>
<keyword evidence="2 4" id="KW-0238">DNA-binding</keyword>
<evidence type="ECO:0000259" key="5">
    <source>
        <dbReference type="PROSITE" id="PS50977"/>
    </source>
</evidence>
<keyword evidence="3" id="KW-0804">Transcription</keyword>
<sequence>MRRTKAEAAETRAAILVAAERMFFEKGVANSTLENIATAAGVTRGAIYWHFASKTDLFLELYNTARLPELSMMDLEKVGVEGVDALNFIEHALYEWIDLLADDIPRQRMWTILIRTNFTEELERVATAMQAIEDSQTELLVAIFERAASTGRLSPAWTPELASLTLKWHAKGMCWEWLLEGQKFDIRTLGRQSVGKLFDAFRA</sequence>